<evidence type="ECO:0000313" key="2">
    <source>
        <dbReference type="Proteomes" id="UP000193922"/>
    </source>
</evidence>
<dbReference type="AlphaFoldDB" id="A0A1Y1W341"/>
<dbReference type="GeneID" id="63807511"/>
<name>A0A1Y1W341_9FUNG</name>
<reference evidence="1 2" key="1">
    <citation type="submission" date="2016-07" db="EMBL/GenBank/DDBJ databases">
        <title>Pervasive Adenine N6-methylation of Active Genes in Fungi.</title>
        <authorList>
            <consortium name="DOE Joint Genome Institute"/>
            <person name="Mondo S.J."/>
            <person name="Dannebaum R.O."/>
            <person name="Kuo R.C."/>
            <person name="Labutti K."/>
            <person name="Haridas S."/>
            <person name="Kuo A."/>
            <person name="Salamov A."/>
            <person name="Ahrendt S.R."/>
            <person name="Lipzen A."/>
            <person name="Sullivan W."/>
            <person name="Andreopoulos W.B."/>
            <person name="Clum A."/>
            <person name="Lindquist E."/>
            <person name="Daum C."/>
            <person name="Ramamoorthy G.K."/>
            <person name="Gryganskyi A."/>
            <person name="Culley D."/>
            <person name="Magnuson J.K."/>
            <person name="James T.Y."/>
            <person name="O'Malley M.A."/>
            <person name="Stajich J.E."/>
            <person name="Spatafora J.W."/>
            <person name="Visel A."/>
            <person name="Grigoriev I.V."/>
        </authorList>
    </citation>
    <scope>NUCLEOTIDE SEQUENCE [LARGE SCALE GENOMIC DNA]</scope>
    <source>
        <strain evidence="1 2">ATCC 12442</strain>
    </source>
</reference>
<dbReference type="EMBL" id="MCFD01000011">
    <property type="protein sequence ID" value="ORX67963.1"/>
    <property type="molecule type" value="Genomic_DNA"/>
</dbReference>
<accession>A0A1Y1W341</accession>
<proteinExistence type="predicted"/>
<dbReference type="Proteomes" id="UP000193922">
    <property type="component" value="Unassembled WGS sequence"/>
</dbReference>
<comment type="caution">
    <text evidence="1">The sequence shown here is derived from an EMBL/GenBank/DDBJ whole genome shotgun (WGS) entry which is preliminary data.</text>
</comment>
<dbReference type="RefSeq" id="XP_040741809.1">
    <property type="nucleotide sequence ID" value="XM_040890863.1"/>
</dbReference>
<gene>
    <name evidence="1" type="ORF">DL89DRAFT_303073</name>
</gene>
<sequence length="571" mass="65227">MRPETPNLDFLRDFLRNFDTDFAVIHPLDPDDVKKKKLEAACKKAHHETSTVADYLPFAKFYQDYPTLHSHLPEFVKKVPLILECQVKCSCTETTCKKSHDRVWKSNIEELEACGLLSSVSELRIALYNDCPKDLHLDKAIQELSIPSGAIASTKLIRFLGHGLFYAGKRQESQDAEMEATRTAQLILEHCPHARELWYHPDRVWGLSKNPPQELPGVGTEIMIMLRHVLHPRLTMMQITRPFPSYIDQPFSPNLQYLVLDLKLVPEFVHLPPIPTDSMSHLELSGISNGINWGLFKTGPDRRVHLPNLQTLVMRFKEPEKGLLQPSLDVSRVAIPSTVGVTVTGITHSRNDIWKYFKKGCRQLSLVESTLEFRDIDVYNLQCSEHFQLKLIPEEGDSSKPLPSAGLRNFFGHRNTVIRRMSVTGIEFTLPLTVKFHNMENLHLSLGIADSNIILNLTHSLTRLRTLRIRCFSMYCKDLNHHRRGVYFAKEDLELYIIAAHARDIPMIASKNLHCLHLYSHMAIDPNKFIELMARFPNLAEIQVNGEIVGCVDWAFRHCNIIASAIDPSTV</sequence>
<protein>
    <submittedName>
        <fullName evidence="1">Uncharacterized protein</fullName>
    </submittedName>
</protein>
<organism evidence="1 2">
    <name type="scientific">Linderina pennispora</name>
    <dbReference type="NCBI Taxonomy" id="61395"/>
    <lineage>
        <taxon>Eukaryota</taxon>
        <taxon>Fungi</taxon>
        <taxon>Fungi incertae sedis</taxon>
        <taxon>Zoopagomycota</taxon>
        <taxon>Kickxellomycotina</taxon>
        <taxon>Kickxellomycetes</taxon>
        <taxon>Kickxellales</taxon>
        <taxon>Kickxellaceae</taxon>
        <taxon>Linderina</taxon>
    </lineage>
</organism>
<keyword evidence="2" id="KW-1185">Reference proteome</keyword>
<evidence type="ECO:0000313" key="1">
    <source>
        <dbReference type="EMBL" id="ORX67963.1"/>
    </source>
</evidence>